<gene>
    <name evidence="3" type="ORF">SAMN04487751_2974</name>
</gene>
<dbReference type="GO" id="GO:0005829">
    <property type="term" value="C:cytosol"/>
    <property type="evidence" value="ECO:0007669"/>
    <property type="project" value="TreeGrafter"/>
</dbReference>
<reference evidence="3 4" key="1">
    <citation type="submission" date="2016-10" db="EMBL/GenBank/DDBJ databases">
        <authorList>
            <person name="Varghese N."/>
            <person name="Submissions S."/>
        </authorList>
    </citation>
    <scope>NUCLEOTIDE SEQUENCE [LARGE SCALE GENOMIC DNA]</scope>
    <source>
        <strain evidence="3 4">UNC380MFSha3.1</strain>
    </source>
</reference>
<dbReference type="SUPFAM" id="SSF47413">
    <property type="entry name" value="lambda repressor-like DNA-binding domains"/>
    <property type="match status" value="1"/>
</dbReference>
<dbReference type="InterPro" id="IPR014710">
    <property type="entry name" value="RmlC-like_jellyroll"/>
</dbReference>
<dbReference type="Gene3D" id="1.10.260.40">
    <property type="entry name" value="lambda repressor-like DNA-binding domains"/>
    <property type="match status" value="1"/>
</dbReference>
<dbReference type="Proteomes" id="UP000198702">
    <property type="component" value="Unassembled WGS sequence"/>
</dbReference>
<organism evidence="3 4">
    <name type="scientific">Microbacterium saccharophilum</name>
    <dbReference type="NCBI Taxonomy" id="1213358"/>
    <lineage>
        <taxon>Bacteria</taxon>
        <taxon>Bacillati</taxon>
        <taxon>Actinomycetota</taxon>
        <taxon>Actinomycetes</taxon>
        <taxon>Micrococcales</taxon>
        <taxon>Microbacteriaceae</taxon>
        <taxon>Microbacterium</taxon>
    </lineage>
</organism>
<dbReference type="Gene3D" id="2.60.120.10">
    <property type="entry name" value="Jelly Rolls"/>
    <property type="match status" value="1"/>
</dbReference>
<name>A0A7Z7D1U9_9MICO</name>
<dbReference type="GO" id="GO:0003700">
    <property type="term" value="F:DNA-binding transcription factor activity"/>
    <property type="evidence" value="ECO:0007669"/>
    <property type="project" value="TreeGrafter"/>
</dbReference>
<dbReference type="SMART" id="SM00530">
    <property type="entry name" value="HTH_XRE"/>
    <property type="match status" value="1"/>
</dbReference>
<dbReference type="AlphaFoldDB" id="A0A7Z7D1U9"/>
<evidence type="ECO:0000313" key="3">
    <source>
        <dbReference type="EMBL" id="SFI78349.1"/>
    </source>
</evidence>
<evidence type="ECO:0000256" key="1">
    <source>
        <dbReference type="ARBA" id="ARBA00023125"/>
    </source>
</evidence>
<dbReference type="RefSeq" id="WP_028494767.1">
    <property type="nucleotide sequence ID" value="NZ_FOQZ01000010.1"/>
</dbReference>
<dbReference type="Pfam" id="PF07883">
    <property type="entry name" value="Cupin_2"/>
    <property type="match status" value="1"/>
</dbReference>
<dbReference type="InterPro" id="IPR013096">
    <property type="entry name" value="Cupin_2"/>
</dbReference>
<dbReference type="PANTHER" id="PTHR46797:SF1">
    <property type="entry name" value="METHYLPHOSPHONATE SYNTHASE"/>
    <property type="match status" value="1"/>
</dbReference>
<proteinExistence type="predicted"/>
<dbReference type="InterPro" id="IPR050807">
    <property type="entry name" value="TransReg_Diox_bact_type"/>
</dbReference>
<dbReference type="GO" id="GO:0003677">
    <property type="term" value="F:DNA binding"/>
    <property type="evidence" value="ECO:0007669"/>
    <property type="project" value="UniProtKB-KW"/>
</dbReference>
<feature type="domain" description="HTH cro/C1-type" evidence="2">
    <location>
        <begin position="12"/>
        <end position="66"/>
    </location>
</feature>
<dbReference type="InterPro" id="IPR011051">
    <property type="entry name" value="RmlC_Cupin_sf"/>
</dbReference>
<dbReference type="InterPro" id="IPR001387">
    <property type="entry name" value="Cro/C1-type_HTH"/>
</dbReference>
<dbReference type="CDD" id="cd02209">
    <property type="entry name" value="cupin_XRE_C"/>
    <property type="match status" value="1"/>
</dbReference>
<evidence type="ECO:0000259" key="2">
    <source>
        <dbReference type="PROSITE" id="PS50943"/>
    </source>
</evidence>
<sequence>MTGTAHVVGRNIKRARQESGWSLGRLARESGLSKQTIAVLERGLGNPTVETIDALAAALKVSARALVSEIGSEVLLLRGDDVTWQDHQGFQLRNLDAAFGSGYVHNVILRLHADHGAARRLPASRGSLRHCYVVSGRARLGPETGPVIVGEGDFIRFPADTAHVFQSITPASVVFVCTTAPQLTAGESERF</sequence>
<dbReference type="InterPro" id="IPR010982">
    <property type="entry name" value="Lambda_DNA-bd_dom_sf"/>
</dbReference>
<dbReference type="EMBL" id="FOQZ01000010">
    <property type="protein sequence ID" value="SFI78349.1"/>
    <property type="molecule type" value="Genomic_DNA"/>
</dbReference>
<protein>
    <submittedName>
        <fullName evidence="3">Cupin domain-containing protein</fullName>
    </submittedName>
</protein>
<dbReference type="PANTHER" id="PTHR46797">
    <property type="entry name" value="HTH-TYPE TRANSCRIPTIONAL REGULATOR"/>
    <property type="match status" value="1"/>
</dbReference>
<dbReference type="PROSITE" id="PS50943">
    <property type="entry name" value="HTH_CROC1"/>
    <property type="match status" value="1"/>
</dbReference>
<keyword evidence="1" id="KW-0238">DNA-binding</keyword>
<dbReference type="SUPFAM" id="SSF51182">
    <property type="entry name" value="RmlC-like cupins"/>
    <property type="match status" value="1"/>
</dbReference>
<dbReference type="Pfam" id="PF01381">
    <property type="entry name" value="HTH_3"/>
    <property type="match status" value="1"/>
</dbReference>
<accession>A0A7Z7D1U9</accession>
<dbReference type="CDD" id="cd00093">
    <property type="entry name" value="HTH_XRE"/>
    <property type="match status" value="1"/>
</dbReference>
<evidence type="ECO:0000313" key="4">
    <source>
        <dbReference type="Proteomes" id="UP000198702"/>
    </source>
</evidence>
<comment type="caution">
    <text evidence="3">The sequence shown here is derived from an EMBL/GenBank/DDBJ whole genome shotgun (WGS) entry which is preliminary data.</text>
</comment>